<gene>
    <name evidence="2" type="ORF">JOC86_004119</name>
</gene>
<dbReference type="InterPro" id="IPR011576">
    <property type="entry name" value="Pyridox_Oxase_N"/>
</dbReference>
<sequence>MPETLKDHVLDLFSHHKIGTLATVRNNKPYSRFMLFSNEDLILYTATNKHAHKTEDIAENPLVHILLGYERDSSHQHYVEIEGKAEVEESQELRERFWYDSLKPWIASVDDPEYLLLKITPETILYFEKPGDEPKELSF</sequence>
<accession>A0ABS2NJ39</accession>
<evidence type="ECO:0000313" key="2">
    <source>
        <dbReference type="EMBL" id="MBM7587546.1"/>
    </source>
</evidence>
<evidence type="ECO:0000259" key="1">
    <source>
        <dbReference type="Pfam" id="PF01243"/>
    </source>
</evidence>
<protein>
    <submittedName>
        <fullName evidence="2">General stress protein 26</fullName>
    </submittedName>
</protein>
<organism evidence="2 3">
    <name type="scientific">Rossellomorea pakistanensis</name>
    <dbReference type="NCBI Taxonomy" id="992288"/>
    <lineage>
        <taxon>Bacteria</taxon>
        <taxon>Bacillati</taxon>
        <taxon>Bacillota</taxon>
        <taxon>Bacilli</taxon>
        <taxon>Bacillales</taxon>
        <taxon>Bacillaceae</taxon>
        <taxon>Rossellomorea</taxon>
    </lineage>
</organism>
<evidence type="ECO:0000313" key="3">
    <source>
        <dbReference type="Proteomes" id="UP001646157"/>
    </source>
</evidence>
<comment type="caution">
    <text evidence="2">The sequence shown here is derived from an EMBL/GenBank/DDBJ whole genome shotgun (WGS) entry which is preliminary data.</text>
</comment>
<dbReference type="RefSeq" id="WP_205174694.1">
    <property type="nucleotide sequence ID" value="NZ_JAFBDZ010000004.1"/>
</dbReference>
<proteinExistence type="predicted"/>
<dbReference type="PANTHER" id="PTHR34818:SF1">
    <property type="entry name" value="PROTEIN BLI-3"/>
    <property type="match status" value="1"/>
</dbReference>
<feature type="domain" description="Pyridoxamine 5'-phosphate oxidase N-terminal" evidence="1">
    <location>
        <begin position="5"/>
        <end position="126"/>
    </location>
</feature>
<reference evidence="2 3" key="1">
    <citation type="submission" date="2021-01" db="EMBL/GenBank/DDBJ databases">
        <title>Genomic Encyclopedia of Type Strains, Phase IV (KMG-IV): sequencing the most valuable type-strain genomes for metagenomic binning, comparative biology and taxonomic classification.</title>
        <authorList>
            <person name="Goeker M."/>
        </authorList>
    </citation>
    <scope>NUCLEOTIDE SEQUENCE [LARGE SCALE GENOMIC DNA]</scope>
    <source>
        <strain evidence="2 3">DSM 24834</strain>
    </source>
</reference>
<dbReference type="SUPFAM" id="SSF50475">
    <property type="entry name" value="FMN-binding split barrel"/>
    <property type="match status" value="1"/>
</dbReference>
<dbReference type="Gene3D" id="2.30.110.10">
    <property type="entry name" value="Electron Transport, Fmn-binding Protein, Chain A"/>
    <property type="match status" value="1"/>
</dbReference>
<dbReference type="EMBL" id="JAFBDZ010000004">
    <property type="protein sequence ID" value="MBM7587546.1"/>
    <property type="molecule type" value="Genomic_DNA"/>
</dbReference>
<dbReference type="PANTHER" id="PTHR34818">
    <property type="entry name" value="PROTEIN BLI-3"/>
    <property type="match status" value="1"/>
</dbReference>
<dbReference type="Pfam" id="PF01243">
    <property type="entry name" value="PNPOx_N"/>
    <property type="match status" value="1"/>
</dbReference>
<dbReference type="Proteomes" id="UP001646157">
    <property type="component" value="Unassembled WGS sequence"/>
</dbReference>
<name>A0ABS2NJ39_9BACI</name>
<dbReference type="InterPro" id="IPR052917">
    <property type="entry name" value="Stress-Dev_Protein"/>
</dbReference>
<keyword evidence="3" id="KW-1185">Reference proteome</keyword>
<dbReference type="InterPro" id="IPR012349">
    <property type="entry name" value="Split_barrel_FMN-bd"/>
</dbReference>